<evidence type="ECO:0000256" key="7">
    <source>
        <dbReference type="ARBA" id="ARBA00022824"/>
    </source>
</evidence>
<keyword evidence="8" id="KW-0333">Golgi apparatus</keyword>
<comment type="function">
    <text evidence="13">Ceramide-binding protein that may transfer ceramides from the endoplasmic reticulum membrane to the cis-Golgi network membrane, and is thereby required for the biosynthesis of complex sphingolipids.</text>
</comment>
<evidence type="ECO:0000313" key="20">
    <source>
        <dbReference type="Proteomes" id="UP000178912"/>
    </source>
</evidence>
<dbReference type="SUPFAM" id="SSF159245">
    <property type="entry name" value="AttH-like"/>
    <property type="match status" value="1"/>
</dbReference>
<evidence type="ECO:0000256" key="2">
    <source>
        <dbReference type="ARBA" id="ARBA00004406"/>
    </source>
</evidence>
<dbReference type="PANTHER" id="PTHR47107:SF1">
    <property type="entry name" value="CERAMIDE-BINDING PROTEIN SVF1-RELATED"/>
    <property type="match status" value="1"/>
</dbReference>
<gene>
    <name evidence="19" type="ORF">RAG0_00319</name>
</gene>
<feature type="domain" description="Svf1-like C-terminal" evidence="18">
    <location>
        <begin position="217"/>
        <end position="379"/>
    </location>
</feature>
<organism evidence="19 20">
    <name type="scientific">Rhynchosporium agropyri</name>
    <dbReference type="NCBI Taxonomy" id="914238"/>
    <lineage>
        <taxon>Eukaryota</taxon>
        <taxon>Fungi</taxon>
        <taxon>Dikarya</taxon>
        <taxon>Ascomycota</taxon>
        <taxon>Pezizomycotina</taxon>
        <taxon>Leotiomycetes</taxon>
        <taxon>Helotiales</taxon>
        <taxon>Ploettnerulaceae</taxon>
        <taxon>Rhynchosporium</taxon>
    </lineage>
</organism>
<keyword evidence="7" id="KW-0256">Endoplasmic reticulum</keyword>
<reference evidence="20" key="1">
    <citation type="submission" date="2016-03" db="EMBL/GenBank/DDBJ databases">
        <authorList>
            <person name="Guldener U."/>
        </authorList>
    </citation>
    <scope>NUCLEOTIDE SEQUENCE [LARGE SCALE GENOMIC DNA]</scope>
    <source>
        <strain evidence="20">04CH-RAC-A.6.1</strain>
    </source>
</reference>
<dbReference type="PANTHER" id="PTHR47107">
    <property type="entry name" value="SVF1-LIKE PROTEIN YDR222W-RELATED"/>
    <property type="match status" value="1"/>
</dbReference>
<comment type="similarity">
    <text evidence="4">Belongs to the SVF1 family.</text>
</comment>
<evidence type="ECO:0000256" key="16">
    <source>
        <dbReference type="ARBA" id="ARBA00081132"/>
    </source>
</evidence>
<evidence type="ECO:0000259" key="18">
    <source>
        <dbReference type="Pfam" id="PF17187"/>
    </source>
</evidence>
<protein>
    <recommendedName>
        <fullName evidence="15">Ceramide-binding protein SVF1</fullName>
    </recommendedName>
    <alternativeName>
        <fullName evidence="14">Ceramide-binding protein svf1</fullName>
    </alternativeName>
    <alternativeName>
        <fullName evidence="16">Survival factor 1</fullName>
    </alternativeName>
</protein>
<dbReference type="Pfam" id="PF08622">
    <property type="entry name" value="Svf1"/>
    <property type="match status" value="1"/>
</dbReference>
<evidence type="ECO:0000313" key="19">
    <source>
        <dbReference type="EMBL" id="CZS88642.1"/>
    </source>
</evidence>
<keyword evidence="5" id="KW-0813">Transport</keyword>
<dbReference type="InterPro" id="IPR033394">
    <property type="entry name" value="Svf1-like_C"/>
</dbReference>
<evidence type="ECO:0000256" key="11">
    <source>
        <dbReference type="ARBA" id="ARBA00023242"/>
    </source>
</evidence>
<keyword evidence="20" id="KW-1185">Reference proteome</keyword>
<keyword evidence="10" id="KW-0472">Membrane</keyword>
<evidence type="ECO:0000256" key="6">
    <source>
        <dbReference type="ARBA" id="ARBA00022490"/>
    </source>
</evidence>
<evidence type="ECO:0000256" key="15">
    <source>
        <dbReference type="ARBA" id="ARBA00073016"/>
    </source>
</evidence>
<sequence length="380" mass="41600">MMSWAKQKLADVAGTREPIYGPEAIQSVAKQTANTSYTELTRADFKWKQLNTTSVETEVFYLMADGGQVAFVQVIHSNVAGIRKTSQFNCKIYYPKSANRPNLWSSDQLANVDFSDDENSYYADNLAVELSEDGNTYTIKSLTNQASVVNISVTRTAPAFHVGKDGNSTFGTDPAAPWGTMRHAFWPRATSSGTITTKDGAIDFKGKAVFIHCLQGMKPHHAAAKWKFCNFQSENYAAIAMEFITPPSYGSTAVTVGGVTKGNEILWAGSTCSAIWSKVKDDAEVGWQPPEAIKAEWNGKTKDGKTVHALIEGPIDQHYDRVDIMAEVPGFVKQIVAGAAGTKPYIYQYPKTVASLKIKVGDEEIVEDGNLYVEATFISE</sequence>
<evidence type="ECO:0000256" key="10">
    <source>
        <dbReference type="ARBA" id="ARBA00023136"/>
    </source>
</evidence>
<dbReference type="AlphaFoldDB" id="A0A1E1JSJ6"/>
<keyword evidence="6" id="KW-0963">Cytoplasm</keyword>
<evidence type="ECO:0000256" key="8">
    <source>
        <dbReference type="ARBA" id="ARBA00023034"/>
    </source>
</evidence>
<keyword evidence="11" id="KW-0539">Nucleus</keyword>
<evidence type="ECO:0000256" key="1">
    <source>
        <dbReference type="ARBA" id="ARBA00004123"/>
    </source>
</evidence>
<evidence type="ECO:0000256" key="14">
    <source>
        <dbReference type="ARBA" id="ARBA00069547"/>
    </source>
</evidence>
<evidence type="ECO:0000256" key="13">
    <source>
        <dbReference type="ARBA" id="ARBA00058755"/>
    </source>
</evidence>
<dbReference type="OrthoDB" id="2590239at2759"/>
<accession>A0A1E1JSJ6</accession>
<evidence type="ECO:0000256" key="12">
    <source>
        <dbReference type="ARBA" id="ARBA00046302"/>
    </source>
</evidence>
<dbReference type="EMBL" id="FJUX01000001">
    <property type="protein sequence ID" value="CZS88642.1"/>
    <property type="molecule type" value="Genomic_DNA"/>
</dbReference>
<dbReference type="Proteomes" id="UP000178912">
    <property type="component" value="Unassembled WGS sequence"/>
</dbReference>
<dbReference type="GO" id="GO:0005789">
    <property type="term" value="C:endoplasmic reticulum membrane"/>
    <property type="evidence" value="ECO:0007669"/>
    <property type="project" value="UniProtKB-SubCell"/>
</dbReference>
<keyword evidence="9" id="KW-0445">Lipid transport</keyword>
<comment type="subcellular location">
    <subcellularLocation>
        <location evidence="3">Cytoplasm</location>
    </subcellularLocation>
    <subcellularLocation>
        <location evidence="2">Endoplasmic reticulum membrane</location>
        <topology evidence="2">Peripheral membrane protein</topology>
    </subcellularLocation>
    <subcellularLocation>
        <location evidence="12">Golgi apparatus</location>
        <location evidence="12">cis-Golgi network membrane</location>
        <topology evidence="12">Peripheral membrane protein</topology>
    </subcellularLocation>
    <subcellularLocation>
        <location evidence="1">Nucleus</location>
    </subcellularLocation>
</comment>
<dbReference type="GO" id="GO:0005794">
    <property type="term" value="C:Golgi apparatus"/>
    <property type="evidence" value="ECO:0007669"/>
    <property type="project" value="UniProtKB-SubCell"/>
</dbReference>
<dbReference type="InterPro" id="IPR051385">
    <property type="entry name" value="Ceramide-binding_SVF1"/>
</dbReference>
<evidence type="ECO:0000259" key="17">
    <source>
        <dbReference type="Pfam" id="PF08622"/>
    </source>
</evidence>
<name>A0A1E1JSJ6_9HELO</name>
<dbReference type="Pfam" id="PF17187">
    <property type="entry name" value="Svf1_C"/>
    <property type="match status" value="1"/>
</dbReference>
<dbReference type="GO" id="GO:0005634">
    <property type="term" value="C:nucleus"/>
    <property type="evidence" value="ECO:0007669"/>
    <property type="project" value="UniProtKB-SubCell"/>
</dbReference>
<evidence type="ECO:0000256" key="9">
    <source>
        <dbReference type="ARBA" id="ARBA00023055"/>
    </source>
</evidence>
<dbReference type="FunFam" id="2.40.370.10:FF:000001">
    <property type="entry name" value="Survival factor 1"/>
    <property type="match status" value="1"/>
</dbReference>
<evidence type="ECO:0000256" key="3">
    <source>
        <dbReference type="ARBA" id="ARBA00004496"/>
    </source>
</evidence>
<dbReference type="GO" id="GO:0006869">
    <property type="term" value="P:lipid transport"/>
    <property type="evidence" value="ECO:0007669"/>
    <property type="project" value="UniProtKB-KW"/>
</dbReference>
<feature type="domain" description="Svf1-like N-terminal" evidence="17">
    <location>
        <begin position="55"/>
        <end position="215"/>
    </location>
</feature>
<evidence type="ECO:0000256" key="4">
    <source>
        <dbReference type="ARBA" id="ARBA00009069"/>
    </source>
</evidence>
<dbReference type="InterPro" id="IPR013931">
    <property type="entry name" value="Svf1-like_N"/>
</dbReference>
<evidence type="ECO:0000256" key="5">
    <source>
        <dbReference type="ARBA" id="ARBA00022448"/>
    </source>
</evidence>
<proteinExistence type="inferred from homology"/>
<dbReference type="GO" id="GO:0006979">
    <property type="term" value="P:response to oxidative stress"/>
    <property type="evidence" value="ECO:0007669"/>
    <property type="project" value="InterPro"/>
</dbReference>